<evidence type="ECO:0000313" key="1">
    <source>
        <dbReference type="EMBL" id="USS85742.1"/>
    </source>
</evidence>
<dbReference type="EMBL" id="CP097116">
    <property type="protein sequence ID" value="USS85742.1"/>
    <property type="molecule type" value="Genomic_DNA"/>
</dbReference>
<organism evidence="1 2">
    <name type="scientific">Fructilactobacillus myrtifloralis</name>
    <dbReference type="NCBI Taxonomy" id="2940301"/>
    <lineage>
        <taxon>Bacteria</taxon>
        <taxon>Bacillati</taxon>
        <taxon>Bacillota</taxon>
        <taxon>Bacilli</taxon>
        <taxon>Lactobacillales</taxon>
        <taxon>Lactobacillaceae</taxon>
        <taxon>Fructilactobacillus</taxon>
    </lineage>
</organism>
<dbReference type="InterPro" id="IPR025935">
    <property type="entry name" value="AbiH"/>
</dbReference>
<keyword evidence="2" id="KW-1185">Reference proteome</keyword>
<dbReference type="RefSeq" id="WP_252750637.1">
    <property type="nucleotide sequence ID" value="NZ_CP097116.1"/>
</dbReference>
<reference evidence="1" key="1">
    <citation type="submission" date="2022-05" db="EMBL/GenBank/DDBJ databases">
        <authorList>
            <person name="Oliphant S.A."/>
            <person name="Watson-Haigh N.S."/>
            <person name="Sumby K.M."/>
            <person name="Gardner J.M."/>
            <person name="Jiranek V."/>
        </authorList>
    </citation>
    <scope>NUCLEOTIDE SEQUENCE</scope>
    <source>
        <strain evidence="1">KI16_H9</strain>
    </source>
</reference>
<sequence>MENDIKKDLLVIGNGFDLKCKLETRFSDYFDSLGNDEIFTNLKNIESSNSFSLVILNKLTNKINIEMYRKNFKKGRDLFIDGERKRMFSDALRIFDEYEKINSISNNLLEDKLSFFDLYFKYIKVDNIGKNWSDVEQRISDLITNGTFNRVYNLIDKIKESKQYIINEETPGELSEDAPEDEFIAQVSDFDKLIDMSVHKDIQLLCVFFLINIFEYQIESHTPNYFINFMVNQLNKFEDNLGKYIEKKSERNDYLVNSQNLLKSFGIANNYNVLNFNYTDPFSSKDRHVETVSNIHGNTDNPIVGVDASIIEKANNNNESLIFNQFTKTYQIMSNTEKHKKVLPNLKSIDTIYFYGHSLAEADYSYFQSIFDYYDLYGSQINLVFYYSVYNSNKKEQIVNQNINNVWNLINEYGESMENAKGKNLLHKLNLENRIKIKAV</sequence>
<gene>
    <name evidence="1" type="ORF">M3M35_03670</name>
</gene>
<name>A0ABY5BQ13_9LACO</name>
<dbReference type="Proteomes" id="UP001056707">
    <property type="component" value="Chromosome"/>
</dbReference>
<evidence type="ECO:0000313" key="2">
    <source>
        <dbReference type="Proteomes" id="UP001056707"/>
    </source>
</evidence>
<proteinExistence type="predicted"/>
<dbReference type="Pfam" id="PF14253">
    <property type="entry name" value="AbiH"/>
    <property type="match status" value="1"/>
</dbReference>
<protein>
    <submittedName>
        <fullName evidence="1">Bacteriophage abortive infection AbiH family protein</fullName>
    </submittedName>
</protein>
<accession>A0ABY5BQ13</accession>